<dbReference type="GO" id="GO:0016616">
    <property type="term" value="F:oxidoreductase activity, acting on the CH-OH group of donors, NAD or NADP as acceptor"/>
    <property type="evidence" value="ECO:0007669"/>
    <property type="project" value="UniProtKB-ARBA"/>
</dbReference>
<dbReference type="PANTHER" id="PTHR42760">
    <property type="entry name" value="SHORT-CHAIN DEHYDROGENASES/REDUCTASES FAMILY MEMBER"/>
    <property type="match status" value="1"/>
</dbReference>
<dbReference type="Gene3D" id="3.40.50.720">
    <property type="entry name" value="NAD(P)-binding Rossmann-like Domain"/>
    <property type="match status" value="1"/>
</dbReference>
<evidence type="ECO:0000313" key="4">
    <source>
        <dbReference type="EMBL" id="AAT96054.1"/>
    </source>
</evidence>
<comment type="similarity">
    <text evidence="1">Belongs to the short-chain dehydrogenases/reductases (SDR) family.</text>
</comment>
<dbReference type="FunFam" id="3.40.50.720:FF:000084">
    <property type="entry name" value="Short-chain dehydrogenase reductase"/>
    <property type="match status" value="1"/>
</dbReference>
<dbReference type="PRINTS" id="PR00080">
    <property type="entry name" value="SDRFAMILY"/>
</dbReference>
<dbReference type="Pfam" id="PF13561">
    <property type="entry name" value="adh_short_C2"/>
    <property type="match status" value="1"/>
</dbReference>
<dbReference type="InterPro" id="IPR020904">
    <property type="entry name" value="Sc_DH/Rdtase_CS"/>
</dbReference>
<dbReference type="InterPro" id="IPR002347">
    <property type="entry name" value="SDR_fam"/>
</dbReference>
<dbReference type="SMART" id="SM00822">
    <property type="entry name" value="PKS_KR"/>
    <property type="match status" value="1"/>
</dbReference>
<feature type="compositionally biased region" description="Basic and acidic residues" evidence="2">
    <location>
        <begin position="18"/>
        <end position="32"/>
    </location>
</feature>
<dbReference type="NCBIfam" id="NF005559">
    <property type="entry name" value="PRK07231.1"/>
    <property type="match status" value="1"/>
</dbReference>
<evidence type="ECO:0000259" key="3">
    <source>
        <dbReference type="SMART" id="SM00822"/>
    </source>
</evidence>
<name>I6LCF1_PSEVI</name>
<dbReference type="InterPro" id="IPR036291">
    <property type="entry name" value="NAD(P)-bd_dom_sf"/>
</dbReference>
<organism evidence="4">
    <name type="scientific">Pseudomonas viridiflava</name>
    <name type="common">Phytomonas viridiflava</name>
    <dbReference type="NCBI Taxonomy" id="33069"/>
    <lineage>
        <taxon>Bacteria</taxon>
        <taxon>Pseudomonadati</taxon>
        <taxon>Pseudomonadota</taxon>
        <taxon>Gammaproteobacteria</taxon>
        <taxon>Pseudomonadales</taxon>
        <taxon>Pseudomonadaceae</taxon>
        <taxon>Pseudomonas</taxon>
    </lineage>
</organism>
<evidence type="ECO:0000256" key="1">
    <source>
        <dbReference type="ARBA" id="ARBA00006484"/>
    </source>
</evidence>
<dbReference type="SUPFAM" id="SSF51735">
    <property type="entry name" value="NAD(P)-binding Rossmann-fold domains"/>
    <property type="match status" value="1"/>
</dbReference>
<dbReference type="InterPro" id="IPR057326">
    <property type="entry name" value="KR_dom"/>
</dbReference>
<dbReference type="EMBL" id="AY597274">
    <property type="protein sequence ID" value="AAT96054.1"/>
    <property type="molecule type" value="Genomic_DNA"/>
</dbReference>
<feature type="domain" description="Ketoreductase" evidence="3">
    <location>
        <begin position="49"/>
        <end position="252"/>
    </location>
</feature>
<reference evidence="4" key="1">
    <citation type="journal article" date="2006" name="Proc. Natl. Acad. Sci. U.S.A.">
        <title>Presence/absence polymorphism for alternative pathogenicity islands in Pseudomonas viridiflava, a pathogen of Arabidopsis.</title>
        <authorList>
            <person name="Araki H."/>
            <person name="Tian D."/>
            <person name="Goss E.M."/>
            <person name="Jakob K."/>
            <person name="Halldorsdottir S.S."/>
            <person name="Kreitman M."/>
            <person name="Bergelson J."/>
        </authorList>
    </citation>
    <scope>NUCLEOTIDE SEQUENCE</scope>
    <source>
        <strain evidence="4">RMX23.1a</strain>
    </source>
</reference>
<feature type="region of interest" description="Disordered" evidence="2">
    <location>
        <begin position="1"/>
        <end position="40"/>
    </location>
</feature>
<accession>I6LCF1</accession>
<dbReference type="PRINTS" id="PR00081">
    <property type="entry name" value="GDHRDH"/>
</dbReference>
<protein>
    <submittedName>
        <fullName evidence="4">Putative short-chain type regulator</fullName>
    </submittedName>
</protein>
<dbReference type="AlphaFoldDB" id="I6LCF1"/>
<dbReference type="PROSITE" id="PS00061">
    <property type="entry name" value="ADH_SHORT"/>
    <property type="match status" value="1"/>
</dbReference>
<dbReference type="PANTHER" id="PTHR42760:SF135">
    <property type="entry name" value="BLL7886 PROTEIN"/>
    <property type="match status" value="1"/>
</dbReference>
<sequence length="292" mass="30681">MTRGEFFSSTSEGSVIARRQDREHSEPIDHLNRTHKNNQRTPLMLLQGKVAIITGAASERGIGRATAVTFAQHGARVVIVDLDESAARDAAAALGEGHLGLAANVADESQVKQAVAKIIEHFGRIDVLVNNAGITQPIKTLDIRPGDYDKVLDVSLRGTLLMSQAVIPTMRAQGSGSIVCMSSVSAQRGGGIFGGPHYSAAKAGVLGLGKAMAREFGPDQIRINSIAPGLIHTDITGGLMQDERRHAIIEGIPLGRLGAAQDVANAALFLASDLSSYLTGVTLDVNGGMLIH</sequence>
<proteinExistence type="inferred from homology"/>
<dbReference type="GO" id="GO:0030497">
    <property type="term" value="P:fatty acid elongation"/>
    <property type="evidence" value="ECO:0007669"/>
    <property type="project" value="TreeGrafter"/>
</dbReference>
<evidence type="ECO:0000256" key="2">
    <source>
        <dbReference type="SAM" id="MobiDB-lite"/>
    </source>
</evidence>